<reference evidence="1 2" key="1">
    <citation type="submission" date="2020-07" db="EMBL/GenBank/DDBJ databases">
        <title>Spirosoma foliorum sp. nov., isolated from the leaves on the Nejang mountain Korea, Republic of.</title>
        <authorList>
            <person name="Ho H."/>
            <person name="Lee Y.-J."/>
            <person name="Nurcahyanto D.-A."/>
            <person name="Kim S.-G."/>
        </authorList>
    </citation>
    <scope>NUCLEOTIDE SEQUENCE [LARGE SCALE GENOMIC DNA]</scope>
    <source>
        <strain evidence="1 2">PL0136</strain>
    </source>
</reference>
<sequence length="132" mass="15262">MHPVQLFRANFAQDEVTDEESDKPVGYAIGSTELYDTGSSVRNLYFVWEDGRRTFFNYSDLAWGDLMLTDSVNVLLLYFGGQVVTLKGYQLRSLFELLSNHIPKTITARNPRYYIDKEAQPIFVTEIHIRSE</sequence>
<keyword evidence="2" id="KW-1185">Reference proteome</keyword>
<evidence type="ECO:0000313" key="1">
    <source>
        <dbReference type="EMBL" id="QMW05462.1"/>
    </source>
</evidence>
<dbReference type="KEGG" id="sfol:H3H32_11515"/>
<organism evidence="1 2">
    <name type="scientific">Spirosoma foliorum</name>
    <dbReference type="NCBI Taxonomy" id="2710596"/>
    <lineage>
        <taxon>Bacteria</taxon>
        <taxon>Pseudomonadati</taxon>
        <taxon>Bacteroidota</taxon>
        <taxon>Cytophagia</taxon>
        <taxon>Cytophagales</taxon>
        <taxon>Cytophagaceae</taxon>
        <taxon>Spirosoma</taxon>
    </lineage>
</organism>
<protein>
    <submittedName>
        <fullName evidence="1">Uncharacterized protein</fullName>
    </submittedName>
</protein>
<proteinExistence type="predicted"/>
<dbReference type="Proteomes" id="UP000515369">
    <property type="component" value="Chromosome"/>
</dbReference>
<dbReference type="RefSeq" id="WP_182462844.1">
    <property type="nucleotide sequence ID" value="NZ_CP059732.1"/>
</dbReference>
<name>A0A7G5H2X0_9BACT</name>
<gene>
    <name evidence="1" type="ORF">H3H32_11515</name>
</gene>
<dbReference type="AlphaFoldDB" id="A0A7G5H2X0"/>
<evidence type="ECO:0000313" key="2">
    <source>
        <dbReference type="Proteomes" id="UP000515369"/>
    </source>
</evidence>
<dbReference type="EMBL" id="CP059732">
    <property type="protein sequence ID" value="QMW05462.1"/>
    <property type="molecule type" value="Genomic_DNA"/>
</dbReference>
<accession>A0A7G5H2X0</accession>